<keyword evidence="6 7" id="KW-0472">Membrane</keyword>
<dbReference type="AlphaFoldDB" id="A0A1H9V110"/>
<dbReference type="InterPro" id="IPR052518">
    <property type="entry name" value="CHR_Transporter"/>
</dbReference>
<evidence type="ECO:0000256" key="4">
    <source>
        <dbReference type="ARBA" id="ARBA00022692"/>
    </source>
</evidence>
<feature type="transmembrane region" description="Helical" evidence="7">
    <location>
        <begin position="72"/>
        <end position="97"/>
    </location>
</feature>
<comment type="similarity">
    <text evidence="2">Belongs to the chromate ion transporter (CHR) (TC 2.A.51) family.</text>
</comment>
<evidence type="ECO:0000256" key="3">
    <source>
        <dbReference type="ARBA" id="ARBA00022475"/>
    </source>
</evidence>
<dbReference type="PANTHER" id="PTHR43663">
    <property type="entry name" value="CHROMATE TRANSPORT PROTEIN-RELATED"/>
    <property type="match status" value="1"/>
</dbReference>
<reference evidence="8 9" key="1">
    <citation type="submission" date="2016-10" db="EMBL/GenBank/DDBJ databases">
        <authorList>
            <person name="de Groot N.N."/>
        </authorList>
    </citation>
    <scope>NUCLEOTIDE SEQUENCE [LARGE SCALE GENOMIC DNA]</scope>
    <source>
        <strain evidence="8 9">AR40</strain>
    </source>
</reference>
<proteinExistence type="inferred from homology"/>
<evidence type="ECO:0000313" key="8">
    <source>
        <dbReference type="EMBL" id="SES15074.1"/>
    </source>
</evidence>
<feature type="transmembrane region" description="Helical" evidence="7">
    <location>
        <begin position="6"/>
        <end position="27"/>
    </location>
</feature>
<evidence type="ECO:0000313" key="9">
    <source>
        <dbReference type="Proteomes" id="UP000182584"/>
    </source>
</evidence>
<sequence>MVIELFLTFARIGLFTFGGGYAMISLIQDICVDKKKWITHDEMMDITVIAESTPGPIAINCATYVGYKRRGLMGAIAATVGVILPSFIIIYVISMFLDSFLEIAWIASAFKGIKIAVGLLILDAALKMIKKMPKRPFQITVLITVFVIMMAVNICAIKISSITLMLVAGLCSLLIYSVRNMTTRKGSR</sequence>
<gene>
    <name evidence="8" type="ORF">SAMN04487884_12080</name>
</gene>
<evidence type="ECO:0000256" key="7">
    <source>
        <dbReference type="SAM" id="Phobius"/>
    </source>
</evidence>
<dbReference type="Proteomes" id="UP000182584">
    <property type="component" value="Unassembled WGS sequence"/>
</dbReference>
<accession>A0A1H9V110</accession>
<evidence type="ECO:0000256" key="2">
    <source>
        <dbReference type="ARBA" id="ARBA00005262"/>
    </source>
</evidence>
<dbReference type="EMBL" id="FOGJ01000020">
    <property type="protein sequence ID" value="SES15074.1"/>
    <property type="molecule type" value="Genomic_DNA"/>
</dbReference>
<dbReference type="GO" id="GO:0015109">
    <property type="term" value="F:chromate transmembrane transporter activity"/>
    <property type="evidence" value="ECO:0007669"/>
    <property type="project" value="InterPro"/>
</dbReference>
<dbReference type="RefSeq" id="WP_074757346.1">
    <property type="nucleotide sequence ID" value="NZ_FOGJ01000020.1"/>
</dbReference>
<dbReference type="GO" id="GO:0005886">
    <property type="term" value="C:plasma membrane"/>
    <property type="evidence" value="ECO:0007669"/>
    <property type="project" value="UniProtKB-SubCell"/>
</dbReference>
<evidence type="ECO:0000256" key="1">
    <source>
        <dbReference type="ARBA" id="ARBA00004651"/>
    </source>
</evidence>
<feature type="transmembrane region" description="Helical" evidence="7">
    <location>
        <begin position="103"/>
        <end position="125"/>
    </location>
</feature>
<evidence type="ECO:0000256" key="6">
    <source>
        <dbReference type="ARBA" id="ARBA00023136"/>
    </source>
</evidence>
<evidence type="ECO:0000256" key="5">
    <source>
        <dbReference type="ARBA" id="ARBA00022989"/>
    </source>
</evidence>
<organism evidence="8 9">
    <name type="scientific">Butyrivibrio fibrisolvens</name>
    <dbReference type="NCBI Taxonomy" id="831"/>
    <lineage>
        <taxon>Bacteria</taxon>
        <taxon>Bacillati</taxon>
        <taxon>Bacillota</taxon>
        <taxon>Clostridia</taxon>
        <taxon>Lachnospirales</taxon>
        <taxon>Lachnospiraceae</taxon>
        <taxon>Butyrivibrio</taxon>
    </lineage>
</organism>
<keyword evidence="3" id="KW-1003">Cell membrane</keyword>
<dbReference type="eggNOG" id="COG2059">
    <property type="taxonomic scope" value="Bacteria"/>
</dbReference>
<dbReference type="InterPro" id="IPR003370">
    <property type="entry name" value="Chromate_transpt"/>
</dbReference>
<dbReference type="Pfam" id="PF02417">
    <property type="entry name" value="Chromate_transp"/>
    <property type="match status" value="1"/>
</dbReference>
<protein>
    <submittedName>
        <fullName evidence="8">Chromate transporter</fullName>
    </submittedName>
</protein>
<comment type="subcellular location">
    <subcellularLocation>
        <location evidence="1">Cell membrane</location>
        <topology evidence="1">Multi-pass membrane protein</topology>
    </subcellularLocation>
</comment>
<keyword evidence="5 7" id="KW-1133">Transmembrane helix</keyword>
<dbReference type="PANTHER" id="PTHR43663:SF1">
    <property type="entry name" value="CHROMATE TRANSPORTER"/>
    <property type="match status" value="1"/>
</dbReference>
<keyword evidence="4 7" id="KW-0812">Transmembrane</keyword>
<feature type="transmembrane region" description="Helical" evidence="7">
    <location>
        <begin position="137"/>
        <end position="154"/>
    </location>
</feature>
<dbReference type="OrthoDB" id="9788907at2"/>
<name>A0A1H9V110_BUTFI</name>
<feature type="transmembrane region" description="Helical" evidence="7">
    <location>
        <begin position="160"/>
        <end position="178"/>
    </location>
</feature>